<proteinExistence type="inferred from homology"/>
<keyword evidence="7" id="KW-0449">Lipoprotein</keyword>
<reference evidence="10" key="1">
    <citation type="submission" date="2017-02" db="EMBL/GenBank/DDBJ databases">
        <authorList>
            <person name="Varghese N."/>
            <person name="Submissions S."/>
        </authorList>
    </citation>
    <scope>NUCLEOTIDE SEQUENCE [LARGE SCALE GENOMIC DNA]</scope>
    <source>
        <strain evidence="10">DSM 24967</strain>
    </source>
</reference>
<evidence type="ECO:0000256" key="4">
    <source>
        <dbReference type="ARBA" id="ARBA00023136"/>
    </source>
</evidence>
<evidence type="ECO:0000313" key="9">
    <source>
        <dbReference type="EMBL" id="SKB89056.1"/>
    </source>
</evidence>
<gene>
    <name evidence="9" type="ORF">SAMN05660349_03217</name>
</gene>
<dbReference type="PROSITE" id="PS51257">
    <property type="entry name" value="PROKAR_LIPOPROTEIN"/>
    <property type="match status" value="1"/>
</dbReference>
<sequence length="293" mass="32998">MKYIQTISMLLLLVLATGCINDDMSECERTYLYFSYKGDGVTQILNQKIGKVNLYVFDSENHLVQTKIVDQNELITRQSTRLKLEPGDYRIVCVGNPYDNTRVSDLNAGNMGNIQFAHPGYFDNTTINTNDSLYFASKIITVPDTYWLRDTIPFSSSHLKMTVEVRGLGPAPNGGPSATLVVNNLFPYTDFTNSAGGELCSYYPTMTYNESRLNMTARFNIFRIGNENPVTIDLVYPSGEILHSLRLEDFLLANPSIDITKNEVLIPILITFNSLGVIVTVPDWYIEELDPKL</sequence>
<dbReference type="AlphaFoldDB" id="A0A1T5EYR2"/>
<keyword evidence="3 8" id="KW-0732">Signal</keyword>
<comment type="similarity">
    <text evidence="2">Belongs to the bacteroidetes fimbrillin superfamily. FimB/Mfa2 family.</text>
</comment>
<evidence type="ECO:0000313" key="10">
    <source>
        <dbReference type="Proteomes" id="UP000190852"/>
    </source>
</evidence>
<accession>A0A1T5EYR2</accession>
<dbReference type="InterPro" id="IPR014941">
    <property type="entry name" value="FimB/Mfa2/Mfa3"/>
</dbReference>
<dbReference type="GO" id="GO:0009279">
    <property type="term" value="C:cell outer membrane"/>
    <property type="evidence" value="ECO:0007669"/>
    <property type="project" value="UniProtKB-SubCell"/>
</dbReference>
<keyword evidence="5" id="KW-0564">Palmitate</keyword>
<dbReference type="Pfam" id="PF08842">
    <property type="entry name" value="Mfa2"/>
    <property type="match status" value="1"/>
</dbReference>
<feature type="chain" id="PRO_5012368940" evidence="8">
    <location>
        <begin position="22"/>
        <end position="293"/>
    </location>
</feature>
<evidence type="ECO:0000256" key="7">
    <source>
        <dbReference type="ARBA" id="ARBA00023288"/>
    </source>
</evidence>
<dbReference type="Proteomes" id="UP000190852">
    <property type="component" value="Unassembled WGS sequence"/>
</dbReference>
<evidence type="ECO:0000256" key="2">
    <source>
        <dbReference type="ARBA" id="ARBA00007248"/>
    </source>
</evidence>
<evidence type="ECO:0000256" key="1">
    <source>
        <dbReference type="ARBA" id="ARBA00004442"/>
    </source>
</evidence>
<dbReference type="Gene3D" id="2.60.40.2100">
    <property type="match status" value="1"/>
</dbReference>
<evidence type="ECO:0000256" key="6">
    <source>
        <dbReference type="ARBA" id="ARBA00023237"/>
    </source>
</evidence>
<keyword evidence="4" id="KW-0472">Membrane</keyword>
<keyword evidence="10" id="KW-1185">Reference proteome</keyword>
<comment type="subcellular location">
    <subcellularLocation>
        <location evidence="1">Cell outer membrane</location>
    </subcellularLocation>
</comment>
<feature type="signal peptide" evidence="8">
    <location>
        <begin position="1"/>
        <end position="21"/>
    </location>
</feature>
<name>A0A1T5EYR2_9BACT</name>
<evidence type="ECO:0000256" key="5">
    <source>
        <dbReference type="ARBA" id="ARBA00023139"/>
    </source>
</evidence>
<evidence type="ECO:0000256" key="8">
    <source>
        <dbReference type="SAM" id="SignalP"/>
    </source>
</evidence>
<keyword evidence="6" id="KW-0998">Cell outer membrane</keyword>
<dbReference type="EMBL" id="FUYQ01000034">
    <property type="protein sequence ID" value="SKB89056.1"/>
    <property type="molecule type" value="Genomic_DNA"/>
</dbReference>
<evidence type="ECO:0000256" key="3">
    <source>
        <dbReference type="ARBA" id="ARBA00022729"/>
    </source>
</evidence>
<protein>
    <submittedName>
        <fullName evidence="9">Fimbrillin-A associated anchor protein Mfa1 and Mfa2</fullName>
    </submittedName>
</protein>
<dbReference type="RefSeq" id="WP_079684581.1">
    <property type="nucleotide sequence ID" value="NZ_FUYQ01000034.1"/>
</dbReference>
<organism evidence="9 10">
    <name type="scientific">Parabacteroides chartae</name>
    <dbReference type="NCBI Taxonomy" id="1037355"/>
    <lineage>
        <taxon>Bacteria</taxon>
        <taxon>Pseudomonadati</taxon>
        <taxon>Bacteroidota</taxon>
        <taxon>Bacteroidia</taxon>
        <taxon>Bacteroidales</taxon>
        <taxon>Tannerellaceae</taxon>
        <taxon>Parabacteroides</taxon>
    </lineage>
</organism>